<dbReference type="GeneID" id="39860945"/>
<sequence>MTTIAETTGTLPDLIDAIASAATSLSEWSDADSAITNDGSSTNYVDNGRVLQHSSSGIFVGLFLQTSEYAHEDDDYNSRHAGGIRIVHSTDWDTENNVPAGSTDVRSADPWSGDVGNHAGASFTTTDYGTGNHDYAYGNASGSTQVYILEGNHGVDVLQSTEVTYFGSVTNNWINFGAWNTEDGTNGRAGYYSFEYVNSKFWADGNDPFAAYAQSSVNHGNQTALSSWKTMYGHNETDPSYPYKASGFDNPAWCMVNPDSGDDTYFFRRGVMYQTSNNSVPVAYLKAIIGNDINEGGAHGDTIDHDGETYRVVRQSGAGTSTTITAGLRYE</sequence>
<dbReference type="Proteomes" id="UP001224926">
    <property type="component" value="Chromosome"/>
</dbReference>
<keyword evidence="2" id="KW-1185">Reference proteome</keyword>
<name>A0AAF0T285_9EURY</name>
<reference evidence="1 2" key="1">
    <citation type="submission" date="2022-07" db="EMBL/GenBank/DDBJ databases">
        <title>Two temperate virus in Haloterrigena jeotgali A29.</title>
        <authorList>
            <person name="Deng X."/>
        </authorList>
    </citation>
    <scope>NUCLEOTIDE SEQUENCE [LARGE SCALE GENOMIC DNA]</scope>
    <source>
        <strain evidence="1 2">A29</strain>
    </source>
</reference>
<dbReference type="GeneID" id="84213254"/>
<evidence type="ECO:0000313" key="1">
    <source>
        <dbReference type="EMBL" id="WMT08970.1"/>
    </source>
</evidence>
<proteinExistence type="predicted"/>
<gene>
    <name evidence="1" type="ORF">NP511_04895</name>
</gene>
<accession>A0AAF0T285</accession>
<dbReference type="RefSeq" id="WP_049964655.1">
    <property type="nucleotide sequence ID" value="NZ_CP101873.1"/>
</dbReference>
<dbReference type="AlphaFoldDB" id="A0AAF0T285"/>
<dbReference type="EMBL" id="CP101873">
    <property type="protein sequence ID" value="WMT08970.1"/>
    <property type="molecule type" value="Genomic_DNA"/>
</dbReference>
<protein>
    <submittedName>
        <fullName evidence="1">Uncharacterized protein</fullName>
    </submittedName>
</protein>
<organism evidence="1 2">
    <name type="scientific">Natrinema thermotolerans</name>
    <dbReference type="NCBI Taxonomy" id="121872"/>
    <lineage>
        <taxon>Archaea</taxon>
        <taxon>Methanobacteriati</taxon>
        <taxon>Methanobacteriota</taxon>
        <taxon>Stenosarchaea group</taxon>
        <taxon>Halobacteria</taxon>
        <taxon>Halobacteriales</taxon>
        <taxon>Natrialbaceae</taxon>
        <taxon>Natrinema</taxon>
    </lineage>
</organism>
<evidence type="ECO:0000313" key="2">
    <source>
        <dbReference type="Proteomes" id="UP001224926"/>
    </source>
</evidence>